<dbReference type="InterPro" id="IPR005746">
    <property type="entry name" value="Thioredoxin"/>
</dbReference>
<dbReference type="PROSITE" id="PS00194">
    <property type="entry name" value="THIOREDOXIN_1"/>
    <property type="match status" value="1"/>
</dbReference>
<evidence type="ECO:0000256" key="6">
    <source>
        <dbReference type="NCBIfam" id="TIGR01068"/>
    </source>
</evidence>
<evidence type="ECO:0000256" key="5">
    <source>
        <dbReference type="ARBA" id="ARBA00023284"/>
    </source>
</evidence>
<dbReference type="PANTHER" id="PTHR45663">
    <property type="entry name" value="GEO12009P1"/>
    <property type="match status" value="1"/>
</dbReference>
<comment type="similarity">
    <text evidence="1">Belongs to the thioredoxin family.</text>
</comment>
<keyword evidence="4" id="KW-1015">Disulfide bond</keyword>
<dbReference type="Pfam" id="PF14561">
    <property type="entry name" value="TPR_20"/>
    <property type="match status" value="1"/>
</dbReference>
<dbReference type="PROSITE" id="PS51352">
    <property type="entry name" value="THIOREDOXIN_2"/>
    <property type="match status" value="1"/>
</dbReference>
<dbReference type="InterPro" id="IPR017937">
    <property type="entry name" value="Thioredoxin_CS"/>
</dbReference>
<dbReference type="RefSeq" id="WP_210662926.1">
    <property type="nucleotide sequence ID" value="NZ_JAGKQQ010000002.1"/>
</dbReference>
<dbReference type="SUPFAM" id="SSF52833">
    <property type="entry name" value="Thioredoxin-like"/>
    <property type="match status" value="1"/>
</dbReference>
<evidence type="ECO:0000256" key="2">
    <source>
        <dbReference type="ARBA" id="ARBA00022448"/>
    </source>
</evidence>
<protein>
    <recommendedName>
        <fullName evidence="6">Thioredoxin</fullName>
    </recommendedName>
</protein>
<dbReference type="Gene3D" id="1.25.40.10">
    <property type="entry name" value="Tetratricopeptide repeat domain"/>
    <property type="match status" value="1"/>
</dbReference>
<keyword evidence="9" id="KW-1185">Reference proteome</keyword>
<keyword evidence="3" id="KW-0249">Electron transport</keyword>
<evidence type="ECO:0000313" key="8">
    <source>
        <dbReference type="EMBL" id="MBP3960664.1"/>
    </source>
</evidence>
<sequence length="285" mass="30820">MGASPWVVEGTMENFQQVVVDGSRERPVVIDFWAPWCGPCRALAPLLEKLADEKAGVFMLVKVNTDENPDIAQMFQVEGIPAVFAVRDGQMVNSFTGLLPEDQLRAFIDDLGTGTSEPKEPTPLEQALELEVHDRGAAGNAYRAMLATAPDDPAARVGLARVLLAAPGNEPQAIPLLTGVDFGDFATEAQRLKAILHLREVPHADADLAAAQSAPTAEAKVALARILAARGDYPAAMDELLAAADDDRQLGRTAVRDLMLKVFEVIGPRSPQADDYRKRLQSRLY</sequence>
<proteinExistence type="inferred from homology"/>
<evidence type="ECO:0000256" key="4">
    <source>
        <dbReference type="ARBA" id="ARBA00023157"/>
    </source>
</evidence>
<organism evidence="8 9">
    <name type="scientific">Gemmata palustris</name>
    <dbReference type="NCBI Taxonomy" id="2822762"/>
    <lineage>
        <taxon>Bacteria</taxon>
        <taxon>Pseudomonadati</taxon>
        <taxon>Planctomycetota</taxon>
        <taxon>Planctomycetia</taxon>
        <taxon>Gemmatales</taxon>
        <taxon>Gemmataceae</taxon>
        <taxon>Gemmata</taxon>
    </lineage>
</organism>
<dbReference type="PRINTS" id="PR00421">
    <property type="entry name" value="THIOREDOXIN"/>
</dbReference>
<dbReference type="Proteomes" id="UP000676565">
    <property type="component" value="Unassembled WGS sequence"/>
</dbReference>
<accession>A0ABS5C3Z4</accession>
<dbReference type="NCBIfam" id="TIGR01068">
    <property type="entry name" value="thioredoxin"/>
    <property type="match status" value="1"/>
</dbReference>
<feature type="domain" description="Thioredoxin" evidence="7">
    <location>
        <begin position="1"/>
        <end position="113"/>
    </location>
</feature>
<dbReference type="InterPro" id="IPR036249">
    <property type="entry name" value="Thioredoxin-like_sf"/>
</dbReference>
<dbReference type="PANTHER" id="PTHR45663:SF11">
    <property type="entry name" value="GEO12009P1"/>
    <property type="match status" value="1"/>
</dbReference>
<keyword evidence="5" id="KW-0676">Redox-active center</keyword>
<dbReference type="Pfam" id="PF14559">
    <property type="entry name" value="TPR_19"/>
    <property type="match status" value="1"/>
</dbReference>
<dbReference type="Pfam" id="PF00085">
    <property type="entry name" value="Thioredoxin"/>
    <property type="match status" value="1"/>
</dbReference>
<evidence type="ECO:0000256" key="3">
    <source>
        <dbReference type="ARBA" id="ARBA00022982"/>
    </source>
</evidence>
<reference evidence="8 9" key="1">
    <citation type="submission" date="2021-04" db="EMBL/GenBank/DDBJ databases">
        <authorList>
            <person name="Ivanova A."/>
        </authorList>
    </citation>
    <scope>NUCLEOTIDE SEQUENCE [LARGE SCALE GENOMIC DNA]</scope>
    <source>
        <strain evidence="8 9">G18</strain>
    </source>
</reference>
<name>A0ABS5C3Z4_9BACT</name>
<keyword evidence="2" id="KW-0813">Transport</keyword>
<dbReference type="InterPro" id="IPR013766">
    <property type="entry name" value="Thioredoxin_domain"/>
</dbReference>
<evidence type="ECO:0000259" key="7">
    <source>
        <dbReference type="PROSITE" id="PS51352"/>
    </source>
</evidence>
<evidence type="ECO:0000256" key="1">
    <source>
        <dbReference type="ARBA" id="ARBA00008987"/>
    </source>
</evidence>
<dbReference type="EMBL" id="JAGKQQ010000002">
    <property type="protein sequence ID" value="MBP3960664.1"/>
    <property type="molecule type" value="Genomic_DNA"/>
</dbReference>
<evidence type="ECO:0000313" key="9">
    <source>
        <dbReference type="Proteomes" id="UP000676565"/>
    </source>
</evidence>
<dbReference type="Gene3D" id="3.40.30.10">
    <property type="entry name" value="Glutaredoxin"/>
    <property type="match status" value="1"/>
</dbReference>
<comment type="caution">
    <text evidence="8">The sequence shown here is derived from an EMBL/GenBank/DDBJ whole genome shotgun (WGS) entry which is preliminary data.</text>
</comment>
<gene>
    <name evidence="8" type="primary">trxA</name>
    <name evidence="8" type="ORF">J8F10_36025</name>
</gene>
<dbReference type="CDD" id="cd02947">
    <property type="entry name" value="TRX_family"/>
    <property type="match status" value="1"/>
</dbReference>
<dbReference type="InterPro" id="IPR011990">
    <property type="entry name" value="TPR-like_helical_dom_sf"/>
</dbReference>